<accession>A0A8J3YJF9</accession>
<dbReference type="EMBL" id="BOPF01000010">
    <property type="protein sequence ID" value="GIJ46429.1"/>
    <property type="molecule type" value="Genomic_DNA"/>
</dbReference>
<feature type="compositionally biased region" description="Basic and acidic residues" evidence="1">
    <location>
        <begin position="264"/>
        <end position="282"/>
    </location>
</feature>
<feature type="compositionally biased region" description="Basic and acidic residues" evidence="1">
    <location>
        <begin position="1"/>
        <end position="16"/>
    </location>
</feature>
<evidence type="ECO:0000256" key="1">
    <source>
        <dbReference type="SAM" id="MobiDB-lite"/>
    </source>
</evidence>
<reference evidence="2" key="1">
    <citation type="submission" date="2021-01" db="EMBL/GenBank/DDBJ databases">
        <title>Whole genome shotgun sequence of Virgisporangium aliadipatigenens NBRC 105644.</title>
        <authorList>
            <person name="Komaki H."/>
            <person name="Tamura T."/>
        </authorList>
    </citation>
    <scope>NUCLEOTIDE SEQUENCE</scope>
    <source>
        <strain evidence="2">NBRC 105644</strain>
    </source>
</reference>
<feature type="compositionally biased region" description="Basic and acidic residues" evidence="1">
    <location>
        <begin position="333"/>
        <end position="344"/>
    </location>
</feature>
<feature type="compositionally biased region" description="Basic and acidic residues" evidence="1">
    <location>
        <begin position="184"/>
        <end position="201"/>
    </location>
</feature>
<evidence type="ECO:0000313" key="2">
    <source>
        <dbReference type="EMBL" id="GIJ46429.1"/>
    </source>
</evidence>
<feature type="compositionally biased region" description="Basic and acidic residues" evidence="1">
    <location>
        <begin position="99"/>
        <end position="122"/>
    </location>
</feature>
<dbReference type="AlphaFoldDB" id="A0A8J3YJF9"/>
<protein>
    <submittedName>
        <fullName evidence="2">Uncharacterized protein</fullName>
    </submittedName>
</protein>
<name>A0A8J3YJF9_9ACTN</name>
<sequence length="439" mass="47217">MRPDSRTDHTDDDRESPQPAAYPVFTGDRDPADIPLQRHGENPFGTPPGGYAAPPEPVDEFDRGHDSTDDEPDRTEYPATEHTADERAEQAPDAGADDGGEHTRHTFADADARTDRSDHGGADPDEVAVGRASVPGDTPTLDPDEREAVASTAPTAEDYHRANAVATDPVDRDDPDVRPTVLHGTERETGFHDGAEDEGGRGDALPDLDRSVGHNVAAADDDRPTGYHDNTTGLHDNTAEDDGPQTGAPADLDTSVGHSATATDTDRPTGYHDSAADDDRPSTVDSDADSGATGHPDDHDDTTATHHDEEEPVILPAPVDDKAHDTADDDGHDEPTADELKPGDAEVAPVPTFWAATDTDGYRDRWREAQLRFVDDPQGAADEIRGLVGEAAEAVARALAEQRRDLDAWSGEGDGPRDTEQLRVVIQRYRTFFDRLLKL</sequence>
<dbReference type="RefSeq" id="WP_203899954.1">
    <property type="nucleotide sequence ID" value="NZ_BOPF01000010.1"/>
</dbReference>
<feature type="region of interest" description="Disordered" evidence="1">
    <location>
        <begin position="1"/>
        <end position="349"/>
    </location>
</feature>
<organism evidence="2 3">
    <name type="scientific">Virgisporangium aliadipatigenens</name>
    <dbReference type="NCBI Taxonomy" id="741659"/>
    <lineage>
        <taxon>Bacteria</taxon>
        <taxon>Bacillati</taxon>
        <taxon>Actinomycetota</taxon>
        <taxon>Actinomycetes</taxon>
        <taxon>Micromonosporales</taxon>
        <taxon>Micromonosporaceae</taxon>
        <taxon>Virgisporangium</taxon>
    </lineage>
</organism>
<evidence type="ECO:0000313" key="3">
    <source>
        <dbReference type="Proteomes" id="UP000619260"/>
    </source>
</evidence>
<feature type="compositionally biased region" description="Basic and acidic residues" evidence="1">
    <location>
        <begin position="27"/>
        <end position="41"/>
    </location>
</feature>
<keyword evidence="3" id="KW-1185">Reference proteome</keyword>
<comment type="caution">
    <text evidence="2">The sequence shown here is derived from an EMBL/GenBank/DDBJ whole genome shotgun (WGS) entry which is preliminary data.</text>
</comment>
<proteinExistence type="predicted"/>
<gene>
    <name evidence="2" type="ORF">Val02_33150</name>
</gene>
<dbReference type="Proteomes" id="UP000619260">
    <property type="component" value="Unassembled WGS sequence"/>
</dbReference>
<feature type="compositionally biased region" description="Basic and acidic residues" evidence="1">
    <location>
        <begin position="295"/>
        <end position="309"/>
    </location>
</feature>